<evidence type="ECO:0000256" key="2">
    <source>
        <dbReference type="ARBA" id="ARBA00005641"/>
    </source>
</evidence>
<dbReference type="FunFam" id="3.20.20.80:FF:000012">
    <property type="entry name" value="Mannan endo-1,4-beta-mannosidase 6"/>
    <property type="match status" value="1"/>
</dbReference>
<reference evidence="8" key="2">
    <citation type="journal article" date="2022" name="Hortic Res">
        <title>The genome of Dioscorea zingiberensis sheds light on the biosynthesis, origin and evolution of the medicinally important diosgenin saponins.</title>
        <authorList>
            <person name="Li Y."/>
            <person name="Tan C."/>
            <person name="Li Z."/>
            <person name="Guo J."/>
            <person name="Li S."/>
            <person name="Chen X."/>
            <person name="Wang C."/>
            <person name="Dai X."/>
            <person name="Yang H."/>
            <person name="Song W."/>
            <person name="Hou L."/>
            <person name="Xu J."/>
            <person name="Tong Z."/>
            <person name="Xu A."/>
            <person name="Yuan X."/>
            <person name="Wang W."/>
            <person name="Yang Q."/>
            <person name="Chen L."/>
            <person name="Sun Z."/>
            <person name="Wang K."/>
            <person name="Pan B."/>
            <person name="Chen J."/>
            <person name="Bao Y."/>
            <person name="Liu F."/>
            <person name="Qi X."/>
            <person name="Gang D.R."/>
            <person name="Wen J."/>
            <person name="Li J."/>
        </authorList>
    </citation>
    <scope>NUCLEOTIDE SEQUENCE</scope>
    <source>
        <strain evidence="8">Dzin_1.0</strain>
    </source>
</reference>
<evidence type="ECO:0000256" key="3">
    <source>
        <dbReference type="ARBA" id="ARBA00012706"/>
    </source>
</evidence>
<evidence type="ECO:0000256" key="1">
    <source>
        <dbReference type="ARBA" id="ARBA00001678"/>
    </source>
</evidence>
<dbReference type="GO" id="GO:0000272">
    <property type="term" value="P:polysaccharide catabolic process"/>
    <property type="evidence" value="ECO:0007669"/>
    <property type="project" value="InterPro"/>
</dbReference>
<comment type="catalytic activity">
    <reaction evidence="1">
        <text>Random hydrolysis of (1-&gt;4)-beta-D-mannosidic linkages in mannans, galactomannans and glucomannans.</text>
        <dbReference type="EC" id="3.2.1.78"/>
    </reaction>
</comment>
<dbReference type="AlphaFoldDB" id="A0A9D5CDX1"/>
<evidence type="ECO:0000313" key="8">
    <source>
        <dbReference type="EMBL" id="KAJ0971441.1"/>
    </source>
</evidence>
<evidence type="ECO:0000256" key="5">
    <source>
        <dbReference type="ARBA" id="ARBA00023295"/>
    </source>
</evidence>
<evidence type="ECO:0000256" key="4">
    <source>
        <dbReference type="ARBA" id="ARBA00022801"/>
    </source>
</evidence>
<keyword evidence="4" id="KW-0378">Hydrolase</keyword>
<dbReference type="InterPro" id="IPR001547">
    <property type="entry name" value="Glyco_hydro_5"/>
</dbReference>
<dbReference type="Proteomes" id="UP001085076">
    <property type="component" value="Miscellaneous, Linkage group lg05"/>
</dbReference>
<keyword evidence="6" id="KW-0472">Membrane</keyword>
<gene>
    <name evidence="8" type="ORF">J5N97_019400</name>
</gene>
<accession>A0A9D5CDX1</accession>
<evidence type="ECO:0000256" key="6">
    <source>
        <dbReference type="SAM" id="Phobius"/>
    </source>
</evidence>
<keyword evidence="6" id="KW-0812">Transmembrane</keyword>
<dbReference type="InterPro" id="IPR045053">
    <property type="entry name" value="MAN-like"/>
</dbReference>
<dbReference type="EMBL" id="JAGGNH010000005">
    <property type="protein sequence ID" value="KAJ0971441.1"/>
    <property type="molecule type" value="Genomic_DNA"/>
</dbReference>
<feature type="transmembrane region" description="Helical" evidence="6">
    <location>
        <begin position="6"/>
        <end position="30"/>
    </location>
</feature>
<reference evidence="8" key="1">
    <citation type="submission" date="2021-03" db="EMBL/GenBank/DDBJ databases">
        <authorList>
            <person name="Li Z."/>
            <person name="Yang C."/>
        </authorList>
    </citation>
    <scope>NUCLEOTIDE SEQUENCE</scope>
    <source>
        <strain evidence="8">Dzin_1.0</strain>
        <tissue evidence="8">Leaf</tissue>
    </source>
</reference>
<sequence length="431" mass="49152">MVGGNGVLYAVLGLASCVAFIFMSFGDLGFHSVEQNMSFVERTGTQFMVDGKPFFVNGWNSYWLMDHAVDQSTRSKVREIFQIGSKMGLTVCRAWAFNDGTYNALQVSLGHFDEQVFQGLDYVIMEAQKHKIRLLFSLVNNLEAYGGKPQYVKWAWEEGLSLTSSEDSFFFDPAIRSYFKTYLKTILTRKNHLTGIEYRDDPTIFGWELMNEPRCSSDPSGDTLQEWIEEMGGYIKSIDKNHLVTIGLEGFYGSKSPPEKLSVNPSEYYGVIGTDFIRNSNASVIDFASAHVYPDQWLDRADLDEQMKYIFKWVKSHIEDGETVLKKPVLLSEFGFSINNKNFDHSHRDTLYKSVFDIMYKSARKQGAGAGALVWQLLVDGMDQYGDDYGIIPKKSSSLFNLMKRQSCRLLVLHHGKDWEKKRSGDVCRNN</sequence>
<name>A0A9D5CDX1_9LILI</name>
<evidence type="ECO:0000259" key="7">
    <source>
        <dbReference type="Pfam" id="PF26410"/>
    </source>
</evidence>
<dbReference type="Pfam" id="PF26410">
    <property type="entry name" value="GH5_mannosidase"/>
    <property type="match status" value="1"/>
</dbReference>
<dbReference type="SUPFAM" id="SSF51445">
    <property type="entry name" value="(Trans)glycosidases"/>
    <property type="match status" value="1"/>
</dbReference>
<feature type="domain" description="Glycoside hydrolase family 5" evidence="7">
    <location>
        <begin position="38"/>
        <end position="375"/>
    </location>
</feature>
<dbReference type="GO" id="GO:0016985">
    <property type="term" value="F:mannan endo-1,4-beta-mannosidase activity"/>
    <property type="evidence" value="ECO:0007669"/>
    <property type="project" value="UniProtKB-EC"/>
</dbReference>
<proteinExistence type="inferred from homology"/>
<dbReference type="OrthoDB" id="406631at2759"/>
<dbReference type="PANTHER" id="PTHR31451:SF45">
    <property type="entry name" value="MANNAN ENDO-1,4-BETA-MANNOSIDASE 2"/>
    <property type="match status" value="1"/>
</dbReference>
<comment type="similarity">
    <text evidence="2">Belongs to the glycosyl hydrolase 5 (cellulase A) family.</text>
</comment>
<protein>
    <recommendedName>
        <fullName evidence="3">mannan endo-1,4-beta-mannosidase</fullName>
        <ecNumber evidence="3">3.2.1.78</ecNumber>
    </recommendedName>
</protein>
<organism evidence="8 9">
    <name type="scientific">Dioscorea zingiberensis</name>
    <dbReference type="NCBI Taxonomy" id="325984"/>
    <lineage>
        <taxon>Eukaryota</taxon>
        <taxon>Viridiplantae</taxon>
        <taxon>Streptophyta</taxon>
        <taxon>Embryophyta</taxon>
        <taxon>Tracheophyta</taxon>
        <taxon>Spermatophyta</taxon>
        <taxon>Magnoliopsida</taxon>
        <taxon>Liliopsida</taxon>
        <taxon>Dioscoreales</taxon>
        <taxon>Dioscoreaceae</taxon>
        <taxon>Dioscorea</taxon>
    </lineage>
</organism>
<dbReference type="PANTHER" id="PTHR31451">
    <property type="match status" value="1"/>
</dbReference>
<comment type="caution">
    <text evidence="8">The sequence shown here is derived from an EMBL/GenBank/DDBJ whole genome shotgun (WGS) entry which is preliminary data.</text>
</comment>
<evidence type="ECO:0000313" key="9">
    <source>
        <dbReference type="Proteomes" id="UP001085076"/>
    </source>
</evidence>
<keyword evidence="6" id="KW-1133">Transmembrane helix</keyword>
<keyword evidence="9" id="KW-1185">Reference proteome</keyword>
<dbReference type="Gene3D" id="3.20.20.80">
    <property type="entry name" value="Glycosidases"/>
    <property type="match status" value="1"/>
</dbReference>
<keyword evidence="5" id="KW-0326">Glycosidase</keyword>
<dbReference type="InterPro" id="IPR017853">
    <property type="entry name" value="GH"/>
</dbReference>
<dbReference type="EC" id="3.2.1.78" evidence="3"/>